<evidence type="ECO:0000313" key="3">
    <source>
        <dbReference type="EMBL" id="KAK4760045.1"/>
    </source>
</evidence>
<keyword evidence="1" id="KW-0472">Membrane</keyword>
<feature type="transmembrane region" description="Helical" evidence="1">
    <location>
        <begin position="53"/>
        <end position="70"/>
    </location>
</feature>
<keyword evidence="1" id="KW-1133">Transmembrane helix</keyword>
<protein>
    <submittedName>
        <fullName evidence="3">Uncharacterized protein</fullName>
    </submittedName>
</protein>
<dbReference type="EMBL" id="JAXIOK010000011">
    <property type="protein sequence ID" value="KAK4760045.1"/>
    <property type="molecule type" value="Genomic_DNA"/>
</dbReference>
<proteinExistence type="predicted"/>
<reference evidence="3 4" key="1">
    <citation type="journal article" date="2023" name="Hortic Res">
        <title>Pangenome of water caltrop reveals structural variations and asymmetric subgenome divergence after allopolyploidization.</title>
        <authorList>
            <person name="Zhang X."/>
            <person name="Chen Y."/>
            <person name="Wang L."/>
            <person name="Yuan Y."/>
            <person name="Fang M."/>
            <person name="Shi L."/>
            <person name="Lu R."/>
            <person name="Comes H.P."/>
            <person name="Ma Y."/>
            <person name="Chen Y."/>
            <person name="Huang G."/>
            <person name="Zhou Y."/>
            <person name="Zheng Z."/>
            <person name="Qiu Y."/>
        </authorList>
    </citation>
    <scope>NUCLEOTIDE SEQUENCE [LARGE SCALE GENOMIC DNA]</scope>
    <source>
        <tissue evidence="3">Roots</tissue>
    </source>
</reference>
<feature type="signal peptide" evidence="2">
    <location>
        <begin position="1"/>
        <end position="29"/>
    </location>
</feature>
<sequence length="72" mass="7373">MAPSSRIPFLGFLAVLVVFTAAFSQIALAQEAMASAPASEMTPGAATSTHPTLAVLILSSLLLSATALLNHY</sequence>
<evidence type="ECO:0000256" key="1">
    <source>
        <dbReference type="SAM" id="Phobius"/>
    </source>
</evidence>
<keyword evidence="4" id="KW-1185">Reference proteome</keyword>
<name>A0AAN7KBF9_9MYRT</name>
<keyword evidence="1" id="KW-0812">Transmembrane</keyword>
<accession>A0AAN7KBF9</accession>
<evidence type="ECO:0000313" key="4">
    <source>
        <dbReference type="Proteomes" id="UP001345219"/>
    </source>
</evidence>
<feature type="chain" id="PRO_5042934223" evidence="2">
    <location>
        <begin position="30"/>
        <end position="72"/>
    </location>
</feature>
<keyword evidence="2" id="KW-0732">Signal</keyword>
<gene>
    <name evidence="3" type="ORF">SAY87_023176</name>
</gene>
<evidence type="ECO:0000256" key="2">
    <source>
        <dbReference type="SAM" id="SignalP"/>
    </source>
</evidence>
<organism evidence="3 4">
    <name type="scientific">Trapa incisa</name>
    <dbReference type="NCBI Taxonomy" id="236973"/>
    <lineage>
        <taxon>Eukaryota</taxon>
        <taxon>Viridiplantae</taxon>
        <taxon>Streptophyta</taxon>
        <taxon>Embryophyta</taxon>
        <taxon>Tracheophyta</taxon>
        <taxon>Spermatophyta</taxon>
        <taxon>Magnoliopsida</taxon>
        <taxon>eudicotyledons</taxon>
        <taxon>Gunneridae</taxon>
        <taxon>Pentapetalae</taxon>
        <taxon>rosids</taxon>
        <taxon>malvids</taxon>
        <taxon>Myrtales</taxon>
        <taxon>Lythraceae</taxon>
        <taxon>Trapa</taxon>
    </lineage>
</organism>
<dbReference type="Proteomes" id="UP001345219">
    <property type="component" value="Chromosome 17"/>
</dbReference>
<dbReference type="AlphaFoldDB" id="A0AAN7KBF9"/>
<comment type="caution">
    <text evidence="3">The sequence shown here is derived from an EMBL/GenBank/DDBJ whole genome shotgun (WGS) entry which is preliminary data.</text>
</comment>